<keyword evidence="1" id="KW-0812">Transmembrane</keyword>
<organism evidence="2 3">
    <name type="scientific">Dendrothele bispora (strain CBS 962.96)</name>
    <dbReference type="NCBI Taxonomy" id="1314807"/>
    <lineage>
        <taxon>Eukaryota</taxon>
        <taxon>Fungi</taxon>
        <taxon>Dikarya</taxon>
        <taxon>Basidiomycota</taxon>
        <taxon>Agaricomycotina</taxon>
        <taxon>Agaricomycetes</taxon>
        <taxon>Agaricomycetidae</taxon>
        <taxon>Agaricales</taxon>
        <taxon>Agaricales incertae sedis</taxon>
        <taxon>Dendrothele</taxon>
    </lineage>
</organism>
<keyword evidence="1" id="KW-1133">Transmembrane helix</keyword>
<evidence type="ECO:0000313" key="3">
    <source>
        <dbReference type="Proteomes" id="UP000297245"/>
    </source>
</evidence>
<evidence type="ECO:0000313" key="2">
    <source>
        <dbReference type="EMBL" id="THU82743.1"/>
    </source>
</evidence>
<name>A0A4S8L353_DENBC</name>
<evidence type="ECO:0000256" key="1">
    <source>
        <dbReference type="SAM" id="Phobius"/>
    </source>
</evidence>
<sequence length="80" mass="8649">MARRSAPPGSGPAYIPKNQAALHGRGMFPDPDESTFSRFMREEVWAPEKLPGNISFVTGIGLFAAGIFAVRSWGDMLIPA</sequence>
<dbReference type="AlphaFoldDB" id="A0A4S8L353"/>
<accession>A0A4S8L353</accession>
<reference evidence="2 3" key="1">
    <citation type="journal article" date="2019" name="Nat. Ecol. Evol.">
        <title>Megaphylogeny resolves global patterns of mushroom evolution.</title>
        <authorList>
            <person name="Varga T."/>
            <person name="Krizsan K."/>
            <person name="Foldi C."/>
            <person name="Dima B."/>
            <person name="Sanchez-Garcia M."/>
            <person name="Sanchez-Ramirez S."/>
            <person name="Szollosi G.J."/>
            <person name="Szarkandi J.G."/>
            <person name="Papp V."/>
            <person name="Albert L."/>
            <person name="Andreopoulos W."/>
            <person name="Angelini C."/>
            <person name="Antonin V."/>
            <person name="Barry K.W."/>
            <person name="Bougher N.L."/>
            <person name="Buchanan P."/>
            <person name="Buyck B."/>
            <person name="Bense V."/>
            <person name="Catcheside P."/>
            <person name="Chovatia M."/>
            <person name="Cooper J."/>
            <person name="Damon W."/>
            <person name="Desjardin D."/>
            <person name="Finy P."/>
            <person name="Geml J."/>
            <person name="Haridas S."/>
            <person name="Hughes K."/>
            <person name="Justo A."/>
            <person name="Karasinski D."/>
            <person name="Kautmanova I."/>
            <person name="Kiss B."/>
            <person name="Kocsube S."/>
            <person name="Kotiranta H."/>
            <person name="LaButti K.M."/>
            <person name="Lechner B.E."/>
            <person name="Liimatainen K."/>
            <person name="Lipzen A."/>
            <person name="Lukacs Z."/>
            <person name="Mihaltcheva S."/>
            <person name="Morgado L.N."/>
            <person name="Niskanen T."/>
            <person name="Noordeloos M.E."/>
            <person name="Ohm R.A."/>
            <person name="Ortiz-Santana B."/>
            <person name="Ovrebo C."/>
            <person name="Racz N."/>
            <person name="Riley R."/>
            <person name="Savchenko A."/>
            <person name="Shiryaev A."/>
            <person name="Soop K."/>
            <person name="Spirin V."/>
            <person name="Szebenyi C."/>
            <person name="Tomsovsky M."/>
            <person name="Tulloss R.E."/>
            <person name="Uehling J."/>
            <person name="Grigoriev I.V."/>
            <person name="Vagvolgyi C."/>
            <person name="Papp T."/>
            <person name="Martin F.M."/>
            <person name="Miettinen O."/>
            <person name="Hibbett D.S."/>
            <person name="Nagy L.G."/>
        </authorList>
    </citation>
    <scope>NUCLEOTIDE SEQUENCE [LARGE SCALE GENOMIC DNA]</scope>
    <source>
        <strain evidence="2 3">CBS 962.96</strain>
    </source>
</reference>
<dbReference type="EMBL" id="ML179711">
    <property type="protein sequence ID" value="THU82743.1"/>
    <property type="molecule type" value="Genomic_DNA"/>
</dbReference>
<gene>
    <name evidence="2" type="ORF">K435DRAFT_784511</name>
</gene>
<feature type="transmembrane region" description="Helical" evidence="1">
    <location>
        <begin position="50"/>
        <end position="70"/>
    </location>
</feature>
<proteinExistence type="predicted"/>
<dbReference type="OrthoDB" id="5514856at2759"/>
<dbReference type="Proteomes" id="UP000297245">
    <property type="component" value="Unassembled WGS sequence"/>
</dbReference>
<keyword evidence="3" id="KW-1185">Reference proteome</keyword>
<protein>
    <submittedName>
        <fullName evidence="2">Uncharacterized protein</fullName>
    </submittedName>
</protein>
<keyword evidence="1" id="KW-0472">Membrane</keyword>